<dbReference type="InterPro" id="IPR032783">
    <property type="entry name" value="AraC_lig"/>
</dbReference>
<reference evidence="6 7" key="1">
    <citation type="submission" date="2016-11" db="EMBL/GenBank/DDBJ databases">
        <authorList>
            <person name="Jaros S."/>
            <person name="Januszkiewicz K."/>
            <person name="Wedrychowicz H."/>
        </authorList>
    </citation>
    <scope>NUCLEOTIDE SEQUENCE [LARGE SCALE GENOMIC DNA]</scope>
    <source>
        <strain evidence="6 7">GAS95</strain>
    </source>
</reference>
<dbReference type="AlphaFoldDB" id="A0A1N6I4B1"/>
<feature type="region of interest" description="Disordered" evidence="4">
    <location>
        <begin position="310"/>
        <end position="333"/>
    </location>
</feature>
<dbReference type="GO" id="GO:0003700">
    <property type="term" value="F:DNA-binding transcription factor activity"/>
    <property type="evidence" value="ECO:0007669"/>
    <property type="project" value="InterPro"/>
</dbReference>
<evidence type="ECO:0000259" key="5">
    <source>
        <dbReference type="PROSITE" id="PS01124"/>
    </source>
</evidence>
<dbReference type="SMART" id="SM00342">
    <property type="entry name" value="HTH_ARAC"/>
    <property type="match status" value="1"/>
</dbReference>
<dbReference type="Pfam" id="PF12833">
    <property type="entry name" value="HTH_18"/>
    <property type="match status" value="1"/>
</dbReference>
<dbReference type="SUPFAM" id="SSF46689">
    <property type="entry name" value="Homeodomain-like"/>
    <property type="match status" value="1"/>
</dbReference>
<evidence type="ECO:0000313" key="6">
    <source>
        <dbReference type="EMBL" id="SIO26831.1"/>
    </source>
</evidence>
<organism evidence="6 7">
    <name type="scientific">Paraburkholderia phenazinium</name>
    <dbReference type="NCBI Taxonomy" id="60549"/>
    <lineage>
        <taxon>Bacteria</taxon>
        <taxon>Pseudomonadati</taxon>
        <taxon>Pseudomonadota</taxon>
        <taxon>Betaproteobacteria</taxon>
        <taxon>Burkholderiales</taxon>
        <taxon>Burkholderiaceae</taxon>
        <taxon>Paraburkholderia</taxon>
    </lineage>
</organism>
<gene>
    <name evidence="6" type="ORF">SAMN05444165_1801</name>
</gene>
<dbReference type="Gene3D" id="1.10.10.60">
    <property type="entry name" value="Homeodomain-like"/>
    <property type="match status" value="2"/>
</dbReference>
<evidence type="ECO:0000256" key="1">
    <source>
        <dbReference type="ARBA" id="ARBA00023015"/>
    </source>
</evidence>
<protein>
    <submittedName>
        <fullName evidence="6">Transcriptional regulator, AraC family</fullName>
    </submittedName>
</protein>
<proteinExistence type="predicted"/>
<dbReference type="PANTHER" id="PTHR11019:SF159">
    <property type="entry name" value="TRANSCRIPTIONAL REGULATOR-RELATED"/>
    <property type="match status" value="1"/>
</dbReference>
<dbReference type="PROSITE" id="PS01124">
    <property type="entry name" value="HTH_ARAC_FAMILY_2"/>
    <property type="match status" value="1"/>
</dbReference>
<dbReference type="EMBL" id="FSRU01000001">
    <property type="protein sequence ID" value="SIO26831.1"/>
    <property type="molecule type" value="Genomic_DNA"/>
</dbReference>
<dbReference type="Proteomes" id="UP000185151">
    <property type="component" value="Unassembled WGS sequence"/>
</dbReference>
<evidence type="ECO:0000256" key="4">
    <source>
        <dbReference type="SAM" id="MobiDB-lite"/>
    </source>
</evidence>
<feature type="region of interest" description="Disordered" evidence="4">
    <location>
        <begin position="87"/>
        <end position="107"/>
    </location>
</feature>
<feature type="domain" description="HTH araC/xylS-type" evidence="5">
    <location>
        <begin position="215"/>
        <end position="312"/>
    </location>
</feature>
<dbReference type="InterPro" id="IPR018060">
    <property type="entry name" value="HTH_AraC"/>
</dbReference>
<evidence type="ECO:0000256" key="2">
    <source>
        <dbReference type="ARBA" id="ARBA00023125"/>
    </source>
</evidence>
<accession>A0A1N6I4B1</accession>
<keyword evidence="2" id="KW-0238">DNA-binding</keyword>
<dbReference type="PANTHER" id="PTHR11019">
    <property type="entry name" value="HTH-TYPE TRANSCRIPTIONAL REGULATOR NIMR"/>
    <property type="match status" value="1"/>
</dbReference>
<keyword evidence="3" id="KW-0804">Transcription</keyword>
<evidence type="ECO:0000313" key="7">
    <source>
        <dbReference type="Proteomes" id="UP000185151"/>
    </source>
</evidence>
<name>A0A1N6I4B1_9BURK</name>
<evidence type="ECO:0000256" key="3">
    <source>
        <dbReference type="ARBA" id="ARBA00023163"/>
    </source>
</evidence>
<dbReference type="RefSeq" id="WP_074295337.1">
    <property type="nucleotide sequence ID" value="NZ_FSRU01000001.1"/>
</dbReference>
<dbReference type="OrthoDB" id="9789899at2"/>
<sequence length="333" mass="36196">MSPHAETIADWLLSGLELKSTIFHVGQYCGAWQASTAGRHRASFHLALHGECWLHLPANAERAAQSLRLAPGDAVFLLHDMPHCLSPDPRPPASGHESERIGTMSPLTSPADALAPADGSVGIACGFFEFNSGLDDMLLSLLPDHIVARRDNPSLDGARAIFDLIRAEALRDVQTPSPLIARLTDLLFVYVLRAVAGRDEIAPCFWSLMRRPEFAPLVAAIIEAPAERWTTDTMASFVHMSRARFCKQFVDISGQPPAQFVTLVRMKMAAAMLRGGSSMPDAAERVGYQSESAFAQAFKRVTGVQPGAYRRRAVKSPEKQAPAAINRPVAALH</sequence>
<dbReference type="GO" id="GO:0043565">
    <property type="term" value="F:sequence-specific DNA binding"/>
    <property type="evidence" value="ECO:0007669"/>
    <property type="project" value="InterPro"/>
</dbReference>
<keyword evidence="7" id="KW-1185">Reference proteome</keyword>
<dbReference type="Pfam" id="PF12852">
    <property type="entry name" value="Cupin_6"/>
    <property type="match status" value="1"/>
</dbReference>
<dbReference type="InterPro" id="IPR009057">
    <property type="entry name" value="Homeodomain-like_sf"/>
</dbReference>
<keyword evidence="1" id="KW-0805">Transcription regulation</keyword>